<dbReference type="AlphaFoldDB" id="A0AAD7G4H5"/>
<proteinExistence type="predicted"/>
<evidence type="ECO:0000313" key="2">
    <source>
        <dbReference type="Proteomes" id="UP001221757"/>
    </source>
</evidence>
<reference evidence="1" key="1">
    <citation type="submission" date="2023-03" db="EMBL/GenBank/DDBJ databases">
        <title>Massive genome expansion in bonnet fungi (Mycena s.s.) driven by repeated elements and novel gene families across ecological guilds.</title>
        <authorList>
            <consortium name="Lawrence Berkeley National Laboratory"/>
            <person name="Harder C.B."/>
            <person name="Miyauchi S."/>
            <person name="Viragh M."/>
            <person name="Kuo A."/>
            <person name="Thoen E."/>
            <person name="Andreopoulos B."/>
            <person name="Lu D."/>
            <person name="Skrede I."/>
            <person name="Drula E."/>
            <person name="Henrissat B."/>
            <person name="Morin E."/>
            <person name="Kohler A."/>
            <person name="Barry K."/>
            <person name="LaButti K."/>
            <person name="Morin E."/>
            <person name="Salamov A."/>
            <person name="Lipzen A."/>
            <person name="Mereny Z."/>
            <person name="Hegedus B."/>
            <person name="Baldrian P."/>
            <person name="Stursova M."/>
            <person name="Weitz H."/>
            <person name="Taylor A."/>
            <person name="Grigoriev I.V."/>
            <person name="Nagy L.G."/>
            <person name="Martin F."/>
            <person name="Kauserud H."/>
        </authorList>
    </citation>
    <scope>NUCLEOTIDE SEQUENCE</scope>
    <source>
        <strain evidence="1">CBHHK067</strain>
    </source>
</reference>
<organism evidence="1 2">
    <name type="scientific">Mycena rosella</name>
    <name type="common">Pink bonnet</name>
    <name type="synonym">Agaricus rosellus</name>
    <dbReference type="NCBI Taxonomy" id="1033263"/>
    <lineage>
        <taxon>Eukaryota</taxon>
        <taxon>Fungi</taxon>
        <taxon>Dikarya</taxon>
        <taxon>Basidiomycota</taxon>
        <taxon>Agaricomycotina</taxon>
        <taxon>Agaricomycetes</taxon>
        <taxon>Agaricomycetidae</taxon>
        <taxon>Agaricales</taxon>
        <taxon>Marasmiineae</taxon>
        <taxon>Mycenaceae</taxon>
        <taxon>Mycena</taxon>
    </lineage>
</organism>
<comment type="caution">
    <text evidence="1">The sequence shown here is derived from an EMBL/GenBank/DDBJ whole genome shotgun (WGS) entry which is preliminary data.</text>
</comment>
<evidence type="ECO:0000313" key="1">
    <source>
        <dbReference type="EMBL" id="KAJ7655426.1"/>
    </source>
</evidence>
<dbReference type="EMBL" id="JARKIE010000311">
    <property type="protein sequence ID" value="KAJ7655426.1"/>
    <property type="molecule type" value="Genomic_DNA"/>
</dbReference>
<protein>
    <submittedName>
        <fullName evidence="1">Uncharacterized protein</fullName>
    </submittedName>
</protein>
<accession>A0AAD7G4H5</accession>
<name>A0AAD7G4H5_MYCRO</name>
<keyword evidence="2" id="KW-1185">Reference proteome</keyword>
<dbReference type="Proteomes" id="UP001221757">
    <property type="component" value="Unassembled WGS sequence"/>
</dbReference>
<sequence>MASQLELPQELVAKIVSEFRNDIPTLRTCALISREFLPWSRLYLFSSVRLTGRNVYAFRGVVASSPAVAMYVRRLDMPMMASLPASALLPPESMAQLPNVTQLSAHCDPFGFRHLSPAQHRLLADATRQLTTVHLLIDRLWSLPEWAALLNGCAALTELAIHAESTGWSVQDVALQMPVAPPEDTPRLRALRISGDCKILGPLSAWLVPSGFLDALHTLAIDVLYLQNDYDAPDRRPPIVLAGAASLQVLTLHLDPPMTLSSGAGATPTCLASFPLLHTLHLKDGPDASIAASLRWLGDFLHAPLPLPTGTLSDLDIATSALEYISIDHSMIRRDLLDVPPLTWRALEAPLLAAPRLRALTFKGYEKYSIAGAPDAFAHFSSTVRERLAGLEARGVLRTLQ</sequence>
<gene>
    <name evidence="1" type="ORF">B0H17DRAFT_1214058</name>
</gene>